<feature type="compositionally biased region" description="Polar residues" evidence="1">
    <location>
        <begin position="7"/>
        <end position="19"/>
    </location>
</feature>
<organism evidence="2 3">
    <name type="scientific">Aeromonas veronii</name>
    <dbReference type="NCBI Taxonomy" id="654"/>
    <lineage>
        <taxon>Bacteria</taxon>
        <taxon>Pseudomonadati</taxon>
        <taxon>Pseudomonadota</taxon>
        <taxon>Gammaproteobacteria</taxon>
        <taxon>Aeromonadales</taxon>
        <taxon>Aeromonadaceae</taxon>
        <taxon>Aeromonas</taxon>
    </lineage>
</organism>
<proteinExistence type="predicted"/>
<evidence type="ECO:0000313" key="3">
    <source>
        <dbReference type="Proteomes" id="UP000309618"/>
    </source>
</evidence>
<name>A0A4S5CP43_AERVE</name>
<reference evidence="2 3" key="1">
    <citation type="submission" date="2019-04" db="EMBL/GenBank/DDBJ databases">
        <title>Comparative genomics of Aeromonas veronii strains pathogenic to fish.</title>
        <authorList>
            <person name="Cascarano M.C."/>
            <person name="Smyrli M."/>
            <person name="Katharios P."/>
        </authorList>
    </citation>
    <scope>NUCLEOTIDE SEQUENCE [LARGE SCALE GENOMIC DNA]</scope>
    <source>
        <strain evidence="2 3">XU1</strain>
    </source>
</reference>
<sequence>MSEHQSAEQANTQPSLVSEQDQADRQAWDDALDNPLSETLLDALVNKGMQGPFDADQAGAAIDEVL</sequence>
<protein>
    <submittedName>
        <fullName evidence="2">Uncharacterized protein</fullName>
    </submittedName>
</protein>
<evidence type="ECO:0000256" key="1">
    <source>
        <dbReference type="SAM" id="MobiDB-lite"/>
    </source>
</evidence>
<dbReference type="AlphaFoldDB" id="A0A4S5CP43"/>
<gene>
    <name evidence="2" type="ORF">E8Q35_12260</name>
</gene>
<comment type="caution">
    <text evidence="2">The sequence shown here is derived from an EMBL/GenBank/DDBJ whole genome shotgun (WGS) entry which is preliminary data.</text>
</comment>
<dbReference type="Proteomes" id="UP000309618">
    <property type="component" value="Unassembled WGS sequence"/>
</dbReference>
<dbReference type="EMBL" id="SSUX01000008">
    <property type="protein sequence ID" value="THJ44956.1"/>
    <property type="molecule type" value="Genomic_DNA"/>
</dbReference>
<evidence type="ECO:0000313" key="2">
    <source>
        <dbReference type="EMBL" id="THJ44956.1"/>
    </source>
</evidence>
<dbReference type="RefSeq" id="WP_136501778.1">
    <property type="nucleotide sequence ID" value="NZ_SSUX01000008.1"/>
</dbReference>
<accession>A0A4S5CP43</accession>
<feature type="region of interest" description="Disordered" evidence="1">
    <location>
        <begin position="1"/>
        <end position="34"/>
    </location>
</feature>